<dbReference type="Pfam" id="PF08450">
    <property type="entry name" value="SGL"/>
    <property type="match status" value="1"/>
</dbReference>
<feature type="active site" description="Proton donor/acceptor" evidence="2">
    <location>
        <position position="198"/>
    </location>
</feature>
<feature type="binding site" evidence="3">
    <location>
        <position position="100"/>
    </location>
    <ligand>
        <name>substrate</name>
    </ligand>
</feature>
<dbReference type="OrthoDB" id="2633250at2"/>
<keyword evidence="3" id="KW-0862">Zinc</keyword>
<proteinExistence type="inferred from homology"/>
<evidence type="ECO:0000256" key="2">
    <source>
        <dbReference type="PIRSR" id="PIRSR605511-1"/>
    </source>
</evidence>
<dbReference type="InterPro" id="IPR005511">
    <property type="entry name" value="SMP-30"/>
</dbReference>
<keyword evidence="6" id="KW-1185">Reference proteome</keyword>
<protein>
    <recommendedName>
        <fullName evidence="4">SMP-30/Gluconolactonase/LRE-like region domain-containing protein</fullName>
    </recommendedName>
</protein>
<feature type="binding site" evidence="3">
    <location>
        <position position="198"/>
    </location>
    <ligand>
        <name>a divalent metal cation</name>
        <dbReference type="ChEBI" id="CHEBI:60240"/>
    </ligand>
</feature>
<dbReference type="GO" id="GO:0005509">
    <property type="term" value="F:calcium ion binding"/>
    <property type="evidence" value="ECO:0007669"/>
    <property type="project" value="TreeGrafter"/>
</dbReference>
<dbReference type="EMBL" id="JZEX01000118">
    <property type="protein sequence ID" value="KKB11404.1"/>
    <property type="molecule type" value="Genomic_DNA"/>
</dbReference>
<dbReference type="AlphaFoldDB" id="A0A0F5FR90"/>
<reference evidence="5 6" key="1">
    <citation type="submission" date="2015-03" db="EMBL/GenBank/DDBJ databases">
        <authorList>
            <person name="Hassan Y.I."/>
            <person name="Lepp D."/>
            <person name="Li X.-Z."/>
            <person name="Zhou T."/>
        </authorList>
    </citation>
    <scope>NUCLEOTIDE SEQUENCE [LARGE SCALE GENOMIC DNA]</scope>
    <source>
        <strain evidence="5 6">BD-c194</strain>
    </source>
</reference>
<comment type="caution">
    <text evidence="5">The sequence shown here is derived from an EMBL/GenBank/DDBJ whole genome shotgun (WGS) entry which is preliminary data.</text>
</comment>
<dbReference type="Gene3D" id="2.120.10.30">
    <property type="entry name" value="TolB, C-terminal domain"/>
    <property type="match status" value="1"/>
</dbReference>
<feature type="binding site" evidence="3">
    <location>
        <position position="17"/>
    </location>
    <ligand>
        <name>a divalent metal cation</name>
        <dbReference type="ChEBI" id="CHEBI:60240"/>
    </ligand>
</feature>
<dbReference type="STRING" id="443610.VE25_12940"/>
<dbReference type="PANTHER" id="PTHR10907:SF47">
    <property type="entry name" value="REGUCALCIN"/>
    <property type="match status" value="1"/>
</dbReference>
<dbReference type="Proteomes" id="UP000033632">
    <property type="component" value="Unassembled WGS sequence"/>
</dbReference>
<evidence type="ECO:0000256" key="1">
    <source>
        <dbReference type="ARBA" id="ARBA00008853"/>
    </source>
</evidence>
<evidence type="ECO:0000256" key="3">
    <source>
        <dbReference type="PIRSR" id="PIRSR605511-2"/>
    </source>
</evidence>
<dbReference type="GO" id="GO:0004341">
    <property type="term" value="F:gluconolactonase activity"/>
    <property type="evidence" value="ECO:0007669"/>
    <property type="project" value="TreeGrafter"/>
</dbReference>
<dbReference type="PATRIC" id="fig|443610.3.peg.829"/>
<name>A0A0F5FR90_9HYPH</name>
<sequence length="291" mass="31793">MTLTADLLIDSRCQLGEGPFWHPLRSELFWFDINECTMLSATAAGSIVQTWTFDEAVSAAAVIDHEHLAIATETGLKRIDLVSGRQELIVPIEADNAATRSNDSRVDRTGGFWIGTMRKQEEEPGGAVYRYRGGELKRILSDVKIPNAICFSPDGRIAYFSDTPSKRILKCRTDPDTGLPVGEWTLFSDVSDHRGYPDGAVTDAEGFVWNARWGGNCVVRHAPDGSVDRIIELPVSQVTCPAFGGPDYRTLFITSASKTLSPEQLAREPHAGSVFAIELDVAGLPEPAITL</sequence>
<feature type="binding site" evidence="3">
    <location>
        <position position="102"/>
    </location>
    <ligand>
        <name>substrate</name>
    </ligand>
</feature>
<dbReference type="InterPro" id="IPR013658">
    <property type="entry name" value="SGL"/>
</dbReference>
<dbReference type="PANTHER" id="PTHR10907">
    <property type="entry name" value="REGUCALCIN"/>
    <property type="match status" value="1"/>
</dbReference>
<dbReference type="InterPro" id="IPR011042">
    <property type="entry name" value="6-blade_b-propeller_TolB-like"/>
</dbReference>
<evidence type="ECO:0000259" key="4">
    <source>
        <dbReference type="Pfam" id="PF08450"/>
    </source>
</evidence>
<dbReference type="PRINTS" id="PR01790">
    <property type="entry name" value="SMP30FAMILY"/>
</dbReference>
<evidence type="ECO:0000313" key="6">
    <source>
        <dbReference type="Proteomes" id="UP000033632"/>
    </source>
</evidence>
<evidence type="ECO:0000313" key="5">
    <source>
        <dbReference type="EMBL" id="KKB11404.1"/>
    </source>
</evidence>
<feature type="domain" description="SMP-30/Gluconolactonase/LRE-like region" evidence="4">
    <location>
        <begin position="15"/>
        <end position="257"/>
    </location>
</feature>
<dbReference type="RefSeq" id="WP_046109055.1">
    <property type="nucleotide sequence ID" value="NZ_JZEX01000118.1"/>
</dbReference>
<keyword evidence="3" id="KW-0479">Metal-binding</keyword>
<organism evidence="5 6">
    <name type="scientific">Devosia geojensis</name>
    <dbReference type="NCBI Taxonomy" id="443610"/>
    <lineage>
        <taxon>Bacteria</taxon>
        <taxon>Pseudomonadati</taxon>
        <taxon>Pseudomonadota</taxon>
        <taxon>Alphaproteobacteria</taxon>
        <taxon>Hyphomicrobiales</taxon>
        <taxon>Devosiaceae</taxon>
        <taxon>Devosia</taxon>
    </lineage>
</organism>
<comment type="cofactor">
    <cofactor evidence="3">
        <name>Zn(2+)</name>
        <dbReference type="ChEBI" id="CHEBI:29105"/>
    </cofactor>
    <text evidence="3">Binds 1 divalent metal cation per subunit.</text>
</comment>
<feature type="binding site" evidence="3">
    <location>
        <position position="147"/>
    </location>
    <ligand>
        <name>a divalent metal cation</name>
        <dbReference type="ChEBI" id="CHEBI:60240"/>
    </ligand>
</feature>
<dbReference type="SUPFAM" id="SSF63829">
    <property type="entry name" value="Calcium-dependent phosphotriesterase"/>
    <property type="match status" value="1"/>
</dbReference>
<accession>A0A0F5FR90</accession>
<gene>
    <name evidence="5" type="ORF">VE25_12940</name>
</gene>
<comment type="similarity">
    <text evidence="1">Belongs to the SMP-30/CGR1 family.</text>
</comment>
<dbReference type="GO" id="GO:0019853">
    <property type="term" value="P:L-ascorbic acid biosynthetic process"/>
    <property type="evidence" value="ECO:0007669"/>
    <property type="project" value="TreeGrafter"/>
</dbReference>